<keyword evidence="4" id="KW-1185">Reference proteome</keyword>
<feature type="coiled-coil region" evidence="1">
    <location>
        <begin position="31"/>
        <end position="58"/>
    </location>
</feature>
<feature type="coiled-coil region" evidence="1">
    <location>
        <begin position="1558"/>
        <end position="1585"/>
    </location>
</feature>
<accession>A0AA36ASH4</accession>
<dbReference type="InterPro" id="IPR029376">
    <property type="entry name" value="DUF4549"/>
</dbReference>
<evidence type="ECO:0000256" key="1">
    <source>
        <dbReference type="SAM" id="Coils"/>
    </source>
</evidence>
<keyword evidence="1" id="KW-0175">Coiled coil</keyword>
<name>A0AA36ASH4_OCTVU</name>
<protein>
    <recommendedName>
        <fullName evidence="2">DUF4549 domain-containing protein</fullName>
    </recommendedName>
</protein>
<organism evidence="3 4">
    <name type="scientific">Octopus vulgaris</name>
    <name type="common">Common octopus</name>
    <dbReference type="NCBI Taxonomy" id="6645"/>
    <lineage>
        <taxon>Eukaryota</taxon>
        <taxon>Metazoa</taxon>
        <taxon>Spiralia</taxon>
        <taxon>Lophotrochozoa</taxon>
        <taxon>Mollusca</taxon>
        <taxon>Cephalopoda</taxon>
        <taxon>Coleoidea</taxon>
        <taxon>Octopodiformes</taxon>
        <taxon>Octopoda</taxon>
        <taxon>Incirrata</taxon>
        <taxon>Octopodidae</taxon>
        <taxon>Octopus</taxon>
    </lineage>
</organism>
<sequence>MIYSEKSFYIAIMNFDGYYVISGSETVCSLEKQLQASILELKEELEEQNLLKSQESRRISSVPFPRDLNYYRKERKRMMERTLQVSSAKKLVNVADVLQETLVIAGKFEYTTESLPLLIHQLIKWLPLIHIDKFMFTDEDECMETDSIESTVRKLSYRYDEVKFKENISTTSYDNFIKYLSEPSKTPIPERQQLSSLSLPSSFIAKVYGFLNGGRASNHLNLGMPIHTLKLDDFKGNLLLFMDIYKIPRAVQEKWGSEKHKLLKKPANWLPFVKLIPSKNIEQEKKWTELRQKKQIDVLLLQQSSLLKLTDPDKVIVTLKNHVSIANGDNMKGEVASSSFKQFQKTEKLWKKIYSNPEIFVLNQSELAGEQENEKSTKMPTFRASTYDYFSALRMLGLEENSRDEGYCPSKNSSYSAYLLLRHLRIRDLQISCLYTLNYLRSIQRTLTITDAGLTLKQGKLTKSCAQNHRISTTGDGTMGGGGGLGSHDYFHNTSADFKISETDFIEYSEIENHDDFYEIEGERIYIRDQQGLYIIYDEAINDFKQLEEDLLLLASFYIENDKSIRSQFVDGKKYSNTDSDTLIPENFNIPQYALMHIDRFGILLDLWTQEAAFQNCKRNLIRCYFEAYCNVFDRDEKRLLAQTITNIMFQRPRYMFKRCDYFIQIYYSECVNLQLHIDLVQAILNQQIEDDREYIQKCCRTRSNGMPHPINEQTLIKIHTNKSALLPLYLLEFHPFLALAAQIPRTLNYLMQELCYKIMPNNNGKLIAVEKLMLEIALSEWNSMQKIGLSYRHQDQKHVFFDSYIEDPLLMSELVCKNIAATEQTEKSHADKQIDSIDEIRHMLELVHLRSRLIDSCWEASVISKLYTSQAEALGLDECHLHMRSIYFDQASYKEDAGRPPPGYLHASIDDSVDRYLPKVLNLAILDYDNIKPAEFSFSSNYSICQEIDQKNQVQPNEKTCKLSESKASVTPQKTVFSESFVSVQFIKALEDFSPIRNTFFTVGIFIVADNPADSYIDRRKSELSIDADFKVMSPDGQEVLNIWYLPHCTEILTMFSMLSDEDCIEALTYLLQIVSALHDILQYLIGHYRLGNRRSLIFAAQNADASATWGGLEGIKTELKEIMTQVQSLSCPTDPKQVVELLTARQEVAYLEFDIAVRYSLVETFLLSGNRVAFEAVNMNHGLTVLSNVPQESVFNTYLRVPEPLEAYDSLAVSLYPWRSFLGRNGPFPGMLPCWYHVSQNMQLCVASLKELDKLAANGEISGVSLQLEDIILSEFPGFRQFTSNLEPTWKTKVTNSLYRNILAKETNLPSPSANNFVVPFADFPLQGIEEDSSEEDSTVEVNVEPTDIYLVLRCYLILWKQLEVLKKCWKNNVLCLSSGNPVTDYQEFCKIYRKKILFPVLQNLDQKKYNRTSVVGFANVVDPLVTPPSVSDFDVKGNQLVKLLESFECHMIKKAIKEINKDLSLAIAERAREEIVLPTDLWRKRKTKGIVQLHCPNIMSNFRALLLSKPESVTSTTMTFSHTHLNAALQDLAQSVVAREKLAYESYTNYYENMMKSFRNQLYQKEQEIRKLQDDLEVLESNLSNEVEFQLADKVFNLLMEITAVHSKISRIYMSNKQRNKEIRNEVKREYSKLIEDFFAASIQLREKFDIFRNDLTDEVLEIITTTRKHVIEEMEELKLKYHLPEGESDLHKKLQDAEEIHELQTENNQLNLLILKLRAINIWNRNFNQANYMRAINSLIKEVESLKKTNVELKLITSEESRILKQQLVVLRKELSILVQECSSVKNQLNAELNEKEENMYTLQQNNQFKHHIELFKQEQIDNLVENQAWRIATPIQQRSEPVTPSYGYRSLLSKPANLRNVDASWAKKRNLSIDVYDNQVCDHKKLTQRPKTVCGRFSSSALGQSTQEDIYELSEIIDSDV</sequence>
<feature type="domain" description="DUF4549" evidence="2">
    <location>
        <begin position="19"/>
        <end position="122"/>
    </location>
</feature>
<dbReference type="Pfam" id="PF15082">
    <property type="entry name" value="DUF4549"/>
    <property type="match status" value="1"/>
</dbReference>
<dbReference type="PANTHER" id="PTHR33331:SF13">
    <property type="entry name" value="COILED-COIL DOMAIN CONTAINING 162"/>
    <property type="match status" value="1"/>
</dbReference>
<evidence type="ECO:0000313" key="3">
    <source>
        <dbReference type="EMBL" id="CAI9720002.1"/>
    </source>
</evidence>
<gene>
    <name evidence="3" type="ORF">OCTVUL_1B013960</name>
</gene>
<evidence type="ECO:0000313" key="4">
    <source>
        <dbReference type="Proteomes" id="UP001162480"/>
    </source>
</evidence>
<reference evidence="3" key="1">
    <citation type="submission" date="2023-08" db="EMBL/GenBank/DDBJ databases">
        <authorList>
            <person name="Alioto T."/>
            <person name="Alioto T."/>
            <person name="Gomez Garrido J."/>
        </authorList>
    </citation>
    <scope>NUCLEOTIDE SEQUENCE</scope>
</reference>
<proteinExistence type="predicted"/>
<dbReference type="InterPro" id="IPR040401">
    <property type="entry name" value="CCDC162"/>
</dbReference>
<dbReference type="EMBL" id="OX597816">
    <property type="protein sequence ID" value="CAI9720002.1"/>
    <property type="molecule type" value="Genomic_DNA"/>
</dbReference>
<feature type="coiled-coil region" evidence="1">
    <location>
        <begin position="1704"/>
        <end position="1810"/>
    </location>
</feature>
<dbReference type="Proteomes" id="UP001162480">
    <property type="component" value="Chromosome 3"/>
</dbReference>
<dbReference type="PANTHER" id="PTHR33331">
    <property type="entry name" value="COILED-COIL DOMAIN-CONTAINING PROTEIN 162"/>
    <property type="match status" value="1"/>
</dbReference>
<evidence type="ECO:0000259" key="2">
    <source>
        <dbReference type="Pfam" id="PF15082"/>
    </source>
</evidence>